<evidence type="ECO:0000256" key="2">
    <source>
        <dbReference type="SAM" id="MobiDB-lite"/>
    </source>
</evidence>
<dbReference type="Proteomes" id="UP000054053">
    <property type="component" value="Unassembled WGS sequence"/>
</dbReference>
<proteinExistence type="predicted"/>
<feature type="compositionally biased region" description="Polar residues" evidence="2">
    <location>
        <begin position="18"/>
        <end position="30"/>
    </location>
</feature>
<dbReference type="Pfam" id="PF15456">
    <property type="entry name" value="Uds1"/>
    <property type="match status" value="1"/>
</dbReference>
<reference evidence="5" key="1">
    <citation type="journal article" date="2016" name="Genome Announc.">
        <title>Genome sequence of Ustilaginoidea virens IPU010, a rice pathogenic fungus causing false smut.</title>
        <authorList>
            <person name="Kumagai T."/>
            <person name="Ishii T."/>
            <person name="Terai G."/>
            <person name="Umemura M."/>
            <person name="Machida M."/>
            <person name="Asai K."/>
        </authorList>
    </citation>
    <scope>NUCLEOTIDE SEQUENCE [LARGE SCALE GENOMIC DNA]</scope>
    <source>
        <strain evidence="5">IPU010</strain>
    </source>
</reference>
<dbReference type="EMBL" id="BBTG02000011">
    <property type="protein sequence ID" value="GAO17139.1"/>
    <property type="molecule type" value="Genomic_DNA"/>
</dbReference>
<evidence type="ECO:0000259" key="3">
    <source>
        <dbReference type="Pfam" id="PF15456"/>
    </source>
</evidence>
<gene>
    <name evidence="4" type="ORF">UVI_02026690</name>
</gene>
<dbReference type="InterPro" id="IPR029191">
    <property type="entry name" value="Uds1"/>
</dbReference>
<evidence type="ECO:0000313" key="4">
    <source>
        <dbReference type="EMBL" id="GAO17139.1"/>
    </source>
</evidence>
<sequence length="520" mass="57125">MESAGCSLLIGSTDREALQTTPAKPSTDSKSSPRRRLPTEAKRYQFFPKDKPLPSLDIIKISEGDKLFDVATTDKQAAGLNAAARMNHHNSFRRRKFSVPDLEPMTTVHEVAMDSHSFTSVTGRGRPRRMDGMLHEGSFLQDNQGKRSMSFERRAFEELPKGWKPSEACQILGARDLSTLRTKALGQAERFEVLNVEHVDALSQELRYLDERTEYLRRTYTSLRAGRRNLHSRICQYLRSPRVAKFSHDSMLKQEEALAELDASIDDWVTKLERAENRRTRVRQKLLEHVAAAAILPSPKYSDSAPSTSEVRLQAMGIQSPTGPREPSTPPRSPAKGSFAKRAGDYSPSPPRVVAQVPSTIFEHPVVAEDAKGTARRRDVESIRIYAGDDVYALLADVEDEISKMARNDPKTLPEIPAEKQRSASDGKSERERHRQRSHEKLNGAGPGSSAALASPAAGTPASPESASTADSPLSAAPTPLAPKSAGVAAKRDPEGHARSPPTLADNNDGLFLTAAVFKP</sequence>
<evidence type="ECO:0000313" key="5">
    <source>
        <dbReference type="Proteomes" id="UP000054053"/>
    </source>
</evidence>
<feature type="domain" description="Up-regulated during septation protein 1" evidence="3">
    <location>
        <begin position="179"/>
        <end position="295"/>
    </location>
</feature>
<feature type="compositionally biased region" description="Low complexity" evidence="2">
    <location>
        <begin position="448"/>
        <end position="486"/>
    </location>
</feature>
<feature type="region of interest" description="Disordered" evidence="2">
    <location>
        <begin position="1"/>
        <end position="40"/>
    </location>
</feature>
<protein>
    <recommendedName>
        <fullName evidence="3">Up-regulated during septation protein 1 domain-containing protein</fullName>
    </recommendedName>
</protein>
<feature type="region of interest" description="Disordered" evidence="2">
    <location>
        <begin position="406"/>
        <end position="520"/>
    </location>
</feature>
<feature type="coiled-coil region" evidence="1">
    <location>
        <begin position="258"/>
        <end position="292"/>
    </location>
</feature>
<comment type="caution">
    <text evidence="4">The sequence shown here is derived from an EMBL/GenBank/DDBJ whole genome shotgun (WGS) entry which is preliminary data.</text>
</comment>
<evidence type="ECO:0000256" key="1">
    <source>
        <dbReference type="SAM" id="Coils"/>
    </source>
</evidence>
<feature type="region of interest" description="Disordered" evidence="2">
    <location>
        <begin position="317"/>
        <end position="352"/>
    </location>
</feature>
<organism evidence="4 5">
    <name type="scientific">Ustilaginoidea virens</name>
    <name type="common">Rice false smut fungus</name>
    <name type="synonym">Villosiclava virens</name>
    <dbReference type="NCBI Taxonomy" id="1159556"/>
    <lineage>
        <taxon>Eukaryota</taxon>
        <taxon>Fungi</taxon>
        <taxon>Dikarya</taxon>
        <taxon>Ascomycota</taxon>
        <taxon>Pezizomycotina</taxon>
        <taxon>Sordariomycetes</taxon>
        <taxon>Hypocreomycetidae</taxon>
        <taxon>Hypocreales</taxon>
        <taxon>Clavicipitaceae</taxon>
        <taxon>Ustilaginoidea</taxon>
    </lineage>
</organism>
<keyword evidence="1" id="KW-0175">Coiled coil</keyword>
<name>A0A1B5L192_USTVR</name>
<dbReference type="AlphaFoldDB" id="A0A1B5L192"/>
<accession>A0A1B5L192</accession>
<feature type="compositionally biased region" description="Basic and acidic residues" evidence="2">
    <location>
        <begin position="406"/>
        <end position="433"/>
    </location>
</feature>